<keyword evidence="3" id="KW-0813">Transport</keyword>
<evidence type="ECO:0000256" key="4">
    <source>
        <dbReference type="ARBA" id="ARBA00022475"/>
    </source>
</evidence>
<dbReference type="EMBL" id="AJYA01000010">
    <property type="protein sequence ID" value="EIM78009.1"/>
    <property type="molecule type" value="Genomic_DNA"/>
</dbReference>
<evidence type="ECO:0000313" key="9">
    <source>
        <dbReference type="Proteomes" id="UP000005551"/>
    </source>
</evidence>
<keyword evidence="5" id="KW-0997">Cell inner membrane</keyword>
<evidence type="ECO:0000256" key="5">
    <source>
        <dbReference type="ARBA" id="ARBA00022519"/>
    </source>
</evidence>
<dbReference type="PANTHER" id="PTHR43297">
    <property type="entry name" value="OLIGOPEPTIDE TRANSPORT ATP-BINDING PROTEIN APPD"/>
    <property type="match status" value="1"/>
</dbReference>
<evidence type="ECO:0000256" key="6">
    <source>
        <dbReference type="ARBA" id="ARBA00022967"/>
    </source>
</evidence>
<dbReference type="Gene3D" id="3.40.50.300">
    <property type="entry name" value="P-loop containing nucleotide triphosphate hydrolases"/>
    <property type="match status" value="1"/>
</dbReference>
<reference evidence="8 9" key="1">
    <citation type="submission" date="2012-05" db="EMBL/GenBank/DDBJ databases">
        <title>Genome sequence of Nitritalea halalkaliphila LW7.</title>
        <authorList>
            <person name="Jangir P.K."/>
            <person name="Singh A."/>
            <person name="Shivaji S."/>
            <person name="Sharma R."/>
        </authorList>
    </citation>
    <scope>NUCLEOTIDE SEQUENCE [LARGE SCALE GENOMIC DNA]</scope>
    <source>
        <strain evidence="8 9">LW7</strain>
    </source>
</reference>
<dbReference type="PANTHER" id="PTHR43297:SF14">
    <property type="entry name" value="ATPASE AAA-TYPE CORE DOMAIN-CONTAINING PROTEIN"/>
    <property type="match status" value="1"/>
</dbReference>
<dbReference type="RefSeq" id="WP_009053776.1">
    <property type="nucleotide sequence ID" value="NZ_AJYA01000010.1"/>
</dbReference>
<proteinExistence type="inferred from homology"/>
<sequence>MDAIQKRELIGELRTLFARERTVVLLVTHDVLDAQALCERLFVLRQGRILEEGPLATLMQQPTFTYTAQLFSPLNELGAGQYLRPHVLRYRKIVAATPAAASDGHTLTAQVLDCGGN</sequence>
<dbReference type="AlphaFoldDB" id="I5C857"/>
<organism evidence="8 9">
    <name type="scientific">Nitritalea halalkaliphila LW7</name>
    <dbReference type="NCBI Taxonomy" id="1189621"/>
    <lineage>
        <taxon>Bacteria</taxon>
        <taxon>Pseudomonadati</taxon>
        <taxon>Bacteroidota</taxon>
        <taxon>Cytophagia</taxon>
        <taxon>Cytophagales</taxon>
        <taxon>Cyclobacteriaceae</taxon>
        <taxon>Nitritalea</taxon>
    </lineage>
</organism>
<comment type="similarity">
    <text evidence="2">Belongs to the ABC transporter superfamily.</text>
</comment>
<dbReference type="SUPFAM" id="SSF52540">
    <property type="entry name" value="P-loop containing nucleoside triphosphate hydrolases"/>
    <property type="match status" value="1"/>
</dbReference>
<keyword evidence="9" id="KW-1185">Reference proteome</keyword>
<evidence type="ECO:0000256" key="3">
    <source>
        <dbReference type="ARBA" id="ARBA00022448"/>
    </source>
</evidence>
<comment type="subcellular location">
    <subcellularLocation>
        <location evidence="1">Membrane</location>
    </subcellularLocation>
</comment>
<dbReference type="Proteomes" id="UP000005551">
    <property type="component" value="Unassembled WGS sequence"/>
</dbReference>
<gene>
    <name evidence="8" type="ORF">A3SI_05092</name>
</gene>
<keyword evidence="4" id="KW-1003">Cell membrane</keyword>
<dbReference type="GO" id="GO:0016020">
    <property type="term" value="C:membrane"/>
    <property type="evidence" value="ECO:0007669"/>
    <property type="project" value="UniProtKB-SubCell"/>
</dbReference>
<keyword evidence="6" id="KW-1278">Translocase</keyword>
<dbReference type="InterPro" id="IPR050388">
    <property type="entry name" value="ABC_Ni/Peptide_Import"/>
</dbReference>
<name>I5C857_9BACT</name>
<comment type="caution">
    <text evidence="8">The sequence shown here is derived from an EMBL/GenBank/DDBJ whole genome shotgun (WGS) entry which is preliminary data.</text>
</comment>
<protein>
    <submittedName>
        <fullName evidence="8">ABC transporter</fullName>
    </submittedName>
</protein>
<dbReference type="OrthoDB" id="9815712at2"/>
<dbReference type="STRING" id="1189621.A3SI_05092"/>
<evidence type="ECO:0000256" key="7">
    <source>
        <dbReference type="ARBA" id="ARBA00023136"/>
    </source>
</evidence>
<evidence type="ECO:0000256" key="2">
    <source>
        <dbReference type="ARBA" id="ARBA00005417"/>
    </source>
</evidence>
<accession>I5C857</accession>
<evidence type="ECO:0000256" key="1">
    <source>
        <dbReference type="ARBA" id="ARBA00004370"/>
    </source>
</evidence>
<evidence type="ECO:0000313" key="8">
    <source>
        <dbReference type="EMBL" id="EIM78009.1"/>
    </source>
</evidence>
<dbReference type="InterPro" id="IPR027417">
    <property type="entry name" value="P-loop_NTPase"/>
</dbReference>
<keyword evidence="7" id="KW-0472">Membrane</keyword>